<feature type="compositionally biased region" description="Low complexity" evidence="2">
    <location>
        <begin position="442"/>
        <end position="454"/>
    </location>
</feature>
<keyword evidence="6" id="KW-1185">Reference proteome</keyword>
<comment type="caution">
    <text evidence="5">The sequence shown here is derived from an EMBL/GenBank/DDBJ whole genome shotgun (WGS) entry which is preliminary data.</text>
</comment>
<dbReference type="PANTHER" id="PTHR16035:SF14">
    <property type="entry name" value="FAMILY WITH SEQUENCE SIMILARITY 90 MEMBER A11, PSEUDOGENE-RELATED"/>
    <property type="match status" value="1"/>
</dbReference>
<evidence type="ECO:0000259" key="4">
    <source>
        <dbReference type="Pfam" id="PF15288"/>
    </source>
</evidence>
<feature type="compositionally biased region" description="Polar residues" evidence="2">
    <location>
        <begin position="310"/>
        <end position="321"/>
    </location>
</feature>
<feature type="compositionally biased region" description="Basic and acidic residues" evidence="2">
    <location>
        <begin position="191"/>
        <end position="201"/>
    </location>
</feature>
<protein>
    <recommendedName>
        <fullName evidence="4">Zinc knuckle domain-containing protein</fullName>
    </recommendedName>
</protein>
<proteinExistence type="inferred from homology"/>
<feature type="signal peptide" evidence="3">
    <location>
        <begin position="1"/>
        <end position="24"/>
    </location>
</feature>
<feature type="domain" description="Zinc knuckle" evidence="4">
    <location>
        <begin position="130"/>
        <end position="170"/>
    </location>
</feature>
<feature type="region of interest" description="Disordered" evidence="2">
    <location>
        <begin position="410"/>
        <end position="466"/>
    </location>
</feature>
<evidence type="ECO:0000313" key="5">
    <source>
        <dbReference type="EMBL" id="KAI4529723.1"/>
    </source>
</evidence>
<name>A0AAD4Y025_OVIAM</name>
<accession>A0AAD4Y025</accession>
<feature type="compositionally biased region" description="Basic residues" evidence="2">
    <location>
        <begin position="203"/>
        <end position="213"/>
    </location>
</feature>
<feature type="compositionally biased region" description="Acidic residues" evidence="2">
    <location>
        <begin position="455"/>
        <end position="466"/>
    </location>
</feature>
<evidence type="ECO:0000256" key="3">
    <source>
        <dbReference type="SAM" id="SignalP"/>
    </source>
</evidence>
<dbReference type="PANTHER" id="PTHR16035">
    <property type="entry name" value="PROTEIN FAM90A1"/>
    <property type="match status" value="1"/>
</dbReference>
<evidence type="ECO:0000256" key="1">
    <source>
        <dbReference type="ARBA" id="ARBA00007943"/>
    </source>
</evidence>
<dbReference type="Proteomes" id="UP001214576">
    <property type="component" value="Unassembled WGS sequence"/>
</dbReference>
<feature type="region of interest" description="Disordered" evidence="2">
    <location>
        <begin position="279"/>
        <end position="377"/>
    </location>
</feature>
<reference evidence="5" key="1">
    <citation type="submission" date="2022-03" db="EMBL/GenBank/DDBJ databases">
        <title>Genomic analyses of argali, domestic sheep and their hybrids provide insights into chromosomal evolution, heterosis and genetic basis of agronomic traits.</title>
        <authorList>
            <person name="Li M."/>
        </authorList>
    </citation>
    <scope>NUCLEOTIDE SEQUENCE</scope>
    <source>
        <strain evidence="5">CAU-MHL-2022a</strain>
        <tissue evidence="5">Skin</tissue>
    </source>
</reference>
<evidence type="ECO:0000256" key="2">
    <source>
        <dbReference type="SAM" id="MobiDB-lite"/>
    </source>
</evidence>
<dbReference type="AlphaFoldDB" id="A0AAD4Y025"/>
<evidence type="ECO:0000313" key="6">
    <source>
        <dbReference type="Proteomes" id="UP001214576"/>
    </source>
</evidence>
<feature type="region of interest" description="Disordered" evidence="2">
    <location>
        <begin position="174"/>
        <end position="264"/>
    </location>
</feature>
<keyword evidence="3" id="KW-0732">Signal</keyword>
<dbReference type="InterPro" id="IPR039213">
    <property type="entry name" value="FAM90"/>
</dbReference>
<sequence>MRLHHLLLVLFFVVLSAGSGFTHGVTDSLSCRWKKGICVLTSHGQGLSGVCRSPPEKGRGAKCKISIPELLWGQQGIFLKVEQIGERKLNSDMTGKCQRPFTRYHLRKEDNKDEEISIYEWIYKVFLFSVKCKDCGAFGHTARSLRCPMKRWQGALVPLPLGSRFGKENLAWKLQDPLAPGTPNAAEREEEERQRKEEQQRKLLQRFPRRPRARQPQSWKEEPEPGLCLRHPNMPLLIHTSRRKSFQDPDHPRGSPTRKDDVNSSLPAVSLIGRNVAPASKGSVEAPGKRCAQTPSLTCVNPAKKPRLSPVQTPQQSTPTADQGAFLNLPPPPSTAGRGPRVAFRASRETPAQGQHFDLQPPADRSPSRSVRGVPPAHLPPIVIRVPAQPLRMRFLRDAEGCWTCCYTASPSPRPAERPAPPAQSPSVKWEPEGHAVPGPRSVLYDDLLVSSSSEESDWDADTSRN</sequence>
<dbReference type="EMBL" id="JAKZEL010000027">
    <property type="protein sequence ID" value="KAI4529723.1"/>
    <property type="molecule type" value="Genomic_DNA"/>
</dbReference>
<dbReference type="Pfam" id="PF15288">
    <property type="entry name" value="zf-CCHC_6"/>
    <property type="match status" value="1"/>
</dbReference>
<organism evidence="5 6">
    <name type="scientific">Ovis ammon polii</name>
    <dbReference type="NCBI Taxonomy" id="230172"/>
    <lineage>
        <taxon>Eukaryota</taxon>
        <taxon>Metazoa</taxon>
        <taxon>Chordata</taxon>
        <taxon>Craniata</taxon>
        <taxon>Vertebrata</taxon>
        <taxon>Euteleostomi</taxon>
        <taxon>Mammalia</taxon>
        <taxon>Eutheria</taxon>
        <taxon>Laurasiatheria</taxon>
        <taxon>Artiodactyla</taxon>
        <taxon>Ruminantia</taxon>
        <taxon>Pecora</taxon>
        <taxon>Bovidae</taxon>
        <taxon>Caprinae</taxon>
        <taxon>Ovis</taxon>
    </lineage>
</organism>
<feature type="compositionally biased region" description="Basic and acidic residues" evidence="2">
    <location>
        <begin position="245"/>
        <end position="262"/>
    </location>
</feature>
<feature type="compositionally biased region" description="Pro residues" evidence="2">
    <location>
        <begin position="412"/>
        <end position="424"/>
    </location>
</feature>
<gene>
    <name evidence="5" type="ORF">MG293_020401</name>
</gene>
<dbReference type="InterPro" id="IPR041670">
    <property type="entry name" value="Znf-CCHC_6"/>
</dbReference>
<comment type="similarity">
    <text evidence="1">Belongs to the FAM90 family.</text>
</comment>
<feature type="chain" id="PRO_5042078728" description="Zinc knuckle domain-containing protein" evidence="3">
    <location>
        <begin position="25"/>
        <end position="466"/>
    </location>
</feature>